<evidence type="ECO:0000256" key="1">
    <source>
        <dbReference type="SAM" id="Phobius"/>
    </source>
</evidence>
<proteinExistence type="predicted"/>
<feature type="transmembrane region" description="Helical" evidence="1">
    <location>
        <begin position="269"/>
        <end position="287"/>
    </location>
</feature>
<gene>
    <name evidence="2" type="ORF">BpHYR1_019261</name>
</gene>
<reference evidence="2 3" key="1">
    <citation type="journal article" date="2018" name="Sci. Rep.">
        <title>Genomic signatures of local adaptation to the degree of environmental predictability in rotifers.</title>
        <authorList>
            <person name="Franch-Gras L."/>
            <person name="Hahn C."/>
            <person name="Garcia-Roger E.M."/>
            <person name="Carmona M.J."/>
            <person name="Serra M."/>
            <person name="Gomez A."/>
        </authorList>
    </citation>
    <scope>NUCLEOTIDE SEQUENCE [LARGE SCALE GENOMIC DNA]</scope>
    <source>
        <strain evidence="2">HYR1</strain>
    </source>
</reference>
<accession>A0A3M7PEH7</accession>
<keyword evidence="1" id="KW-1133">Transmembrane helix</keyword>
<keyword evidence="1" id="KW-0472">Membrane</keyword>
<evidence type="ECO:0000313" key="2">
    <source>
        <dbReference type="EMBL" id="RMZ97418.1"/>
    </source>
</evidence>
<keyword evidence="1" id="KW-0812">Transmembrane</keyword>
<dbReference type="AlphaFoldDB" id="A0A3M7PEH7"/>
<evidence type="ECO:0000313" key="3">
    <source>
        <dbReference type="Proteomes" id="UP000276133"/>
    </source>
</evidence>
<organism evidence="2 3">
    <name type="scientific">Brachionus plicatilis</name>
    <name type="common">Marine rotifer</name>
    <name type="synonym">Brachionus muelleri</name>
    <dbReference type="NCBI Taxonomy" id="10195"/>
    <lineage>
        <taxon>Eukaryota</taxon>
        <taxon>Metazoa</taxon>
        <taxon>Spiralia</taxon>
        <taxon>Gnathifera</taxon>
        <taxon>Rotifera</taxon>
        <taxon>Eurotatoria</taxon>
        <taxon>Monogononta</taxon>
        <taxon>Pseudotrocha</taxon>
        <taxon>Ploima</taxon>
        <taxon>Brachionidae</taxon>
        <taxon>Brachionus</taxon>
    </lineage>
</organism>
<dbReference type="Proteomes" id="UP000276133">
    <property type="component" value="Unassembled WGS sequence"/>
</dbReference>
<sequence>MTIFKKHFIRLFYHINMSSTAGLWRFNFRNVSMKEDDLKSYQHKLLEIREKYRKRVDNVTGCGFYEGVLPPKDNIFASFKFECKRHHPPCSGWYLIWNPNLDTNNSKLNGSLHNHCTLWQYKSVSKKIQLELVHDFGRYFDMFDDDDTHPYFIDQFYNLKYGFKTDEDEVPDYTSFDLDEAHLNVADATNEALNYCFGESSESRVGADLNRLIIKKLFEIETPEAPAIQNNFQSFLFQFLSRIFLKINIKSIRTHSNQLKLTRLVLTKFYLLMTYNLPSLLIGYFFSNF</sequence>
<comment type="caution">
    <text evidence="2">The sequence shown here is derived from an EMBL/GenBank/DDBJ whole genome shotgun (WGS) entry which is preliminary data.</text>
</comment>
<dbReference type="OrthoDB" id="10375071at2759"/>
<dbReference type="EMBL" id="REGN01011435">
    <property type="protein sequence ID" value="RMZ97418.1"/>
    <property type="molecule type" value="Genomic_DNA"/>
</dbReference>
<name>A0A3M7PEH7_BRAPC</name>
<keyword evidence="3" id="KW-1185">Reference proteome</keyword>
<protein>
    <submittedName>
        <fullName evidence="2">Uncharacterized protein</fullName>
    </submittedName>
</protein>